<dbReference type="Proteomes" id="UP000294802">
    <property type="component" value="Unassembled WGS sequence"/>
</dbReference>
<evidence type="ECO:0000256" key="1">
    <source>
        <dbReference type="SAM" id="Phobius"/>
    </source>
</evidence>
<dbReference type="AlphaFoldDB" id="A0A4R6BS05"/>
<dbReference type="OrthoDB" id="1100174at2"/>
<keyword evidence="1" id="KW-1133">Transmembrane helix</keyword>
<gene>
    <name evidence="2" type="ORF">ERX29_10565</name>
</gene>
<feature type="transmembrane region" description="Helical" evidence="1">
    <location>
        <begin position="60"/>
        <end position="82"/>
    </location>
</feature>
<keyword evidence="1" id="KW-0812">Transmembrane</keyword>
<evidence type="ECO:0000313" key="2">
    <source>
        <dbReference type="EMBL" id="TDM05170.1"/>
    </source>
</evidence>
<keyword evidence="1" id="KW-0472">Membrane</keyword>
<evidence type="ECO:0000313" key="3">
    <source>
        <dbReference type="Proteomes" id="UP000294802"/>
    </source>
</evidence>
<feature type="transmembrane region" description="Helical" evidence="1">
    <location>
        <begin position="20"/>
        <end position="40"/>
    </location>
</feature>
<dbReference type="EMBL" id="SCWB01000025">
    <property type="protein sequence ID" value="TDM05170.1"/>
    <property type="molecule type" value="Genomic_DNA"/>
</dbReference>
<organism evidence="2 3">
    <name type="scientific">Macrococcus lamae</name>
    <dbReference type="NCBI Taxonomy" id="198484"/>
    <lineage>
        <taxon>Bacteria</taxon>
        <taxon>Bacillati</taxon>
        <taxon>Bacillota</taxon>
        <taxon>Bacilli</taxon>
        <taxon>Bacillales</taxon>
        <taxon>Staphylococcaceae</taxon>
        <taxon>Macrococcus</taxon>
    </lineage>
</organism>
<dbReference type="Pfam" id="PF11188">
    <property type="entry name" value="DUF2975"/>
    <property type="match status" value="1"/>
</dbReference>
<sequence length="169" mass="19268">MIYIISLRGVTMRTKNIKFLKFVIIMLGIIFTFLALYVLPLYANSMAAHYPEYAYLKNPLLFGIILTLLPLLISFFQAYRLLNLIEQNNVFSARSTNALKQIKRCALAIIILYMIGMIFLLIEDTLHPSLLLAGLSICLMTTVISMFASILKELLTYAISYKNENDLTI</sequence>
<feature type="transmembrane region" description="Helical" evidence="1">
    <location>
        <begin position="102"/>
        <end position="122"/>
    </location>
</feature>
<dbReference type="InterPro" id="IPR021354">
    <property type="entry name" value="DUF2975"/>
</dbReference>
<feature type="transmembrane region" description="Helical" evidence="1">
    <location>
        <begin position="128"/>
        <end position="151"/>
    </location>
</feature>
<protein>
    <submittedName>
        <fullName evidence="2">DUF2975 domain-containing protein</fullName>
    </submittedName>
</protein>
<reference evidence="2 3" key="1">
    <citation type="submission" date="2019-01" db="EMBL/GenBank/DDBJ databases">
        <title>Draft genome sequences of the type strains of six Macrococcus species.</title>
        <authorList>
            <person name="Mazhar S."/>
            <person name="Altermann E."/>
            <person name="Hill C."/>
            <person name="Mcauliffe O."/>
        </authorList>
    </citation>
    <scope>NUCLEOTIDE SEQUENCE [LARGE SCALE GENOMIC DNA]</scope>
    <source>
        <strain evidence="2 3">CCM4815</strain>
    </source>
</reference>
<name>A0A4R6BS05_9STAP</name>
<keyword evidence="3" id="KW-1185">Reference proteome</keyword>
<accession>A0A4R6BS05</accession>
<comment type="caution">
    <text evidence="2">The sequence shown here is derived from an EMBL/GenBank/DDBJ whole genome shotgun (WGS) entry which is preliminary data.</text>
</comment>
<proteinExistence type="predicted"/>